<proteinExistence type="predicted"/>
<evidence type="ECO:0000313" key="3">
    <source>
        <dbReference type="Proteomes" id="UP001634007"/>
    </source>
</evidence>
<sequence>MAALIRPLLGGSLWVAVPHLTTIITPKTREKRTERRKDIHKTSPGVFPPPYLPKAQPASGTGWTRRRPGERPAIPETAREARRSSFLKMAVLIWPRLVRSPWVRTRPRSRASKSIS</sequence>
<accession>A0ABD3J1Y7</accession>
<reference evidence="2 3" key="1">
    <citation type="submission" date="2024-11" db="EMBL/GenBank/DDBJ databases">
        <title>Chromosome-level genome assembly of Eucalyptus globulus Labill. provides insights into its genome evolution.</title>
        <authorList>
            <person name="Li X."/>
        </authorList>
    </citation>
    <scope>NUCLEOTIDE SEQUENCE [LARGE SCALE GENOMIC DNA]</scope>
    <source>
        <strain evidence="2">CL2024</strain>
        <tissue evidence="2">Fresh tender leaves</tissue>
    </source>
</reference>
<organism evidence="2 3">
    <name type="scientific">Eucalyptus globulus</name>
    <name type="common">Tasmanian blue gum</name>
    <dbReference type="NCBI Taxonomy" id="34317"/>
    <lineage>
        <taxon>Eukaryota</taxon>
        <taxon>Viridiplantae</taxon>
        <taxon>Streptophyta</taxon>
        <taxon>Embryophyta</taxon>
        <taxon>Tracheophyta</taxon>
        <taxon>Spermatophyta</taxon>
        <taxon>Magnoliopsida</taxon>
        <taxon>eudicotyledons</taxon>
        <taxon>Gunneridae</taxon>
        <taxon>Pentapetalae</taxon>
        <taxon>rosids</taxon>
        <taxon>malvids</taxon>
        <taxon>Myrtales</taxon>
        <taxon>Myrtaceae</taxon>
        <taxon>Myrtoideae</taxon>
        <taxon>Eucalypteae</taxon>
        <taxon>Eucalyptus</taxon>
    </lineage>
</organism>
<evidence type="ECO:0008006" key="4">
    <source>
        <dbReference type="Google" id="ProtNLM"/>
    </source>
</evidence>
<gene>
    <name evidence="2" type="ORF">ACJRO7_005034</name>
</gene>
<comment type="caution">
    <text evidence="2">The sequence shown here is derived from an EMBL/GenBank/DDBJ whole genome shotgun (WGS) entry which is preliminary data.</text>
</comment>
<feature type="region of interest" description="Disordered" evidence="1">
    <location>
        <begin position="26"/>
        <end position="81"/>
    </location>
</feature>
<feature type="compositionally biased region" description="Basic and acidic residues" evidence="1">
    <location>
        <begin position="27"/>
        <end position="41"/>
    </location>
</feature>
<dbReference type="Proteomes" id="UP001634007">
    <property type="component" value="Unassembled WGS sequence"/>
</dbReference>
<evidence type="ECO:0000256" key="1">
    <source>
        <dbReference type="SAM" id="MobiDB-lite"/>
    </source>
</evidence>
<dbReference type="AlphaFoldDB" id="A0ABD3J1Y7"/>
<protein>
    <recommendedName>
        <fullName evidence="4">Secreted protein</fullName>
    </recommendedName>
</protein>
<keyword evidence="3" id="KW-1185">Reference proteome</keyword>
<dbReference type="EMBL" id="JBJKBG010000010">
    <property type="protein sequence ID" value="KAL3720139.1"/>
    <property type="molecule type" value="Genomic_DNA"/>
</dbReference>
<evidence type="ECO:0000313" key="2">
    <source>
        <dbReference type="EMBL" id="KAL3720139.1"/>
    </source>
</evidence>
<name>A0ABD3J1Y7_EUCGL</name>